<comment type="caution">
    <text evidence="2">The sequence shown here is derived from an EMBL/GenBank/DDBJ whole genome shotgun (WGS) entry which is preliminary data.</text>
</comment>
<accession>A0AAV9XQV5</accession>
<sequence>MNNTEFDGRIIRVDKASSKGQGGTGGGGGHSSGSYGGGSGAGGWGQSTLSRAHNPTIDHRLTYMWAVGGGYPPQGQGYTGYAGPGGYNGSGGY</sequence>
<dbReference type="Proteomes" id="UP001365542">
    <property type="component" value="Unassembled WGS sequence"/>
</dbReference>
<keyword evidence="3" id="KW-1185">Reference proteome</keyword>
<evidence type="ECO:0000313" key="2">
    <source>
        <dbReference type="EMBL" id="KAK6544001.1"/>
    </source>
</evidence>
<feature type="region of interest" description="Disordered" evidence="1">
    <location>
        <begin position="1"/>
        <end position="53"/>
    </location>
</feature>
<organism evidence="2 3">
    <name type="scientific">Orbilia ellipsospora</name>
    <dbReference type="NCBI Taxonomy" id="2528407"/>
    <lineage>
        <taxon>Eukaryota</taxon>
        <taxon>Fungi</taxon>
        <taxon>Dikarya</taxon>
        <taxon>Ascomycota</taxon>
        <taxon>Pezizomycotina</taxon>
        <taxon>Orbiliomycetes</taxon>
        <taxon>Orbiliales</taxon>
        <taxon>Orbiliaceae</taxon>
        <taxon>Orbilia</taxon>
    </lineage>
</organism>
<evidence type="ECO:0000313" key="3">
    <source>
        <dbReference type="Proteomes" id="UP001365542"/>
    </source>
</evidence>
<name>A0AAV9XQV5_9PEZI</name>
<feature type="compositionally biased region" description="Basic and acidic residues" evidence="1">
    <location>
        <begin position="1"/>
        <end position="17"/>
    </location>
</feature>
<dbReference type="AlphaFoldDB" id="A0AAV9XQV5"/>
<evidence type="ECO:0000256" key="1">
    <source>
        <dbReference type="SAM" id="MobiDB-lite"/>
    </source>
</evidence>
<reference evidence="2 3" key="1">
    <citation type="submission" date="2019-10" db="EMBL/GenBank/DDBJ databases">
        <authorList>
            <person name="Palmer J.M."/>
        </authorList>
    </citation>
    <scope>NUCLEOTIDE SEQUENCE [LARGE SCALE GENOMIC DNA]</scope>
    <source>
        <strain evidence="2 3">TWF694</strain>
    </source>
</reference>
<dbReference type="SUPFAM" id="SSF54928">
    <property type="entry name" value="RNA-binding domain, RBD"/>
    <property type="match status" value="1"/>
</dbReference>
<dbReference type="GO" id="GO:0003676">
    <property type="term" value="F:nucleic acid binding"/>
    <property type="evidence" value="ECO:0007669"/>
    <property type="project" value="InterPro"/>
</dbReference>
<proteinExistence type="predicted"/>
<gene>
    <name evidence="2" type="ORF">TWF694_000716</name>
</gene>
<dbReference type="InterPro" id="IPR035979">
    <property type="entry name" value="RBD_domain_sf"/>
</dbReference>
<dbReference type="EMBL" id="JAVHJO010000001">
    <property type="protein sequence ID" value="KAK6544001.1"/>
    <property type="molecule type" value="Genomic_DNA"/>
</dbReference>
<protein>
    <submittedName>
        <fullName evidence="2">Uncharacterized protein</fullName>
    </submittedName>
</protein>
<feature type="compositionally biased region" description="Gly residues" evidence="1">
    <location>
        <begin position="20"/>
        <end position="45"/>
    </location>
</feature>